<comment type="caution">
    <text evidence="2">The sequence shown here is derived from an EMBL/GenBank/DDBJ whole genome shotgun (WGS) entry which is preliminary data.</text>
</comment>
<dbReference type="AlphaFoldDB" id="A0AAX1UJN5"/>
<dbReference type="InterPro" id="IPR011105">
    <property type="entry name" value="Cell_wall_hydrolase_SleB"/>
</dbReference>
<sequence>MATRLLRTSIRLVLCAAPALALLGCGLFHRPSELECMERAMYFESHRSSRDGMVAVGTVVMNRVNSGQFPNTVCGVVGQRNQFAPGVMSKRMDSRSLPRVREAARAVLRGERHPFVGNAMFFHTAGHRFPYDNMHYTLVTGGNAFYEKRRSELVTQPVPPPPVDGLTGW</sequence>
<dbReference type="PROSITE" id="PS51257">
    <property type="entry name" value="PROKAR_LIPOPROTEIN"/>
    <property type="match status" value="1"/>
</dbReference>
<keyword evidence="2" id="KW-0378">Hydrolase</keyword>
<evidence type="ECO:0000259" key="1">
    <source>
        <dbReference type="Pfam" id="PF07486"/>
    </source>
</evidence>
<dbReference type="Proteomes" id="UP000266305">
    <property type="component" value="Unassembled WGS sequence"/>
</dbReference>
<dbReference type="Pfam" id="PF07486">
    <property type="entry name" value="Hydrolase_2"/>
    <property type="match status" value="1"/>
</dbReference>
<name>A0AAX1UJN5_CERSP</name>
<feature type="domain" description="Cell wall hydrolase SleB" evidence="1">
    <location>
        <begin position="49"/>
        <end position="146"/>
    </location>
</feature>
<organism evidence="2 3">
    <name type="scientific">Cereibacter sphaeroides</name>
    <name type="common">Rhodobacter sphaeroides</name>
    <dbReference type="NCBI Taxonomy" id="1063"/>
    <lineage>
        <taxon>Bacteria</taxon>
        <taxon>Pseudomonadati</taxon>
        <taxon>Pseudomonadota</taxon>
        <taxon>Alphaproteobacteria</taxon>
        <taxon>Rhodobacterales</taxon>
        <taxon>Paracoccaceae</taxon>
        <taxon>Cereibacter</taxon>
    </lineage>
</organism>
<evidence type="ECO:0000313" key="3">
    <source>
        <dbReference type="Proteomes" id="UP000266305"/>
    </source>
</evidence>
<gene>
    <name evidence="2" type="ORF">D1114_14530</name>
</gene>
<dbReference type="Gene3D" id="1.10.10.2520">
    <property type="entry name" value="Cell wall hydrolase SleB, domain 1"/>
    <property type="match status" value="1"/>
</dbReference>
<dbReference type="GO" id="GO:0016787">
    <property type="term" value="F:hydrolase activity"/>
    <property type="evidence" value="ECO:0007669"/>
    <property type="project" value="UniProtKB-KW"/>
</dbReference>
<accession>A0AAX1UJN5</accession>
<dbReference type="InterPro" id="IPR042047">
    <property type="entry name" value="SleB_dom1"/>
</dbReference>
<protein>
    <submittedName>
        <fullName evidence="2">Cell wall hydrolase</fullName>
    </submittedName>
</protein>
<proteinExistence type="predicted"/>
<dbReference type="RefSeq" id="WP_119000581.1">
    <property type="nucleotide sequence ID" value="NZ_QWGP01000016.1"/>
</dbReference>
<dbReference type="EMBL" id="QWGP01000016">
    <property type="protein sequence ID" value="RHZ93726.1"/>
    <property type="molecule type" value="Genomic_DNA"/>
</dbReference>
<evidence type="ECO:0000313" key="2">
    <source>
        <dbReference type="EMBL" id="RHZ93726.1"/>
    </source>
</evidence>
<reference evidence="2 3" key="1">
    <citation type="submission" date="2018-08" db="EMBL/GenBank/DDBJ databases">
        <title>Draft genome sequence of Rhodobacter sphaeroides FY.</title>
        <authorList>
            <person name="Rayyan A."/>
            <person name="Meyer T.E."/>
            <person name="Kyndt J.A."/>
        </authorList>
    </citation>
    <scope>NUCLEOTIDE SEQUENCE [LARGE SCALE GENOMIC DNA]</scope>
    <source>
        <strain evidence="2 3">FY</strain>
    </source>
</reference>